<dbReference type="AlphaFoldDB" id="A0A2S3W034"/>
<keyword evidence="1" id="KW-0812">Transmembrane</keyword>
<protein>
    <submittedName>
        <fullName evidence="2">Uncharacterized protein</fullName>
    </submittedName>
</protein>
<proteinExistence type="predicted"/>
<keyword evidence="1" id="KW-0472">Membrane</keyword>
<feature type="transmembrane region" description="Helical" evidence="1">
    <location>
        <begin position="22"/>
        <end position="44"/>
    </location>
</feature>
<evidence type="ECO:0000313" key="2">
    <source>
        <dbReference type="EMBL" id="POF62188.1"/>
    </source>
</evidence>
<keyword evidence="1" id="KW-1133">Transmembrane helix</keyword>
<accession>A0A2S3W034</accession>
<organism evidence="2 3">
    <name type="scientific">Novacetimonas maltaceti</name>
    <dbReference type="NCBI Taxonomy" id="1203393"/>
    <lineage>
        <taxon>Bacteria</taxon>
        <taxon>Pseudomonadati</taxon>
        <taxon>Pseudomonadota</taxon>
        <taxon>Alphaproteobacteria</taxon>
        <taxon>Acetobacterales</taxon>
        <taxon>Acetobacteraceae</taxon>
        <taxon>Novacetimonas</taxon>
    </lineage>
</organism>
<evidence type="ECO:0000313" key="3">
    <source>
        <dbReference type="Proteomes" id="UP000237344"/>
    </source>
</evidence>
<sequence length="45" mass="5073">MTPLSDRQVERLRDRLPTAEEVVAYALLFSLIWGALVLLFVGCLP</sequence>
<evidence type="ECO:0000256" key="1">
    <source>
        <dbReference type="SAM" id="Phobius"/>
    </source>
</evidence>
<name>A0A2S3W034_9PROT</name>
<reference evidence="2 3" key="1">
    <citation type="submission" date="2018-01" db="EMBL/GenBank/DDBJ databases">
        <title>Draft Genome Sequence of Komagataeibacter maltaceti LMG 1529, a Vinegar Producing Acetic Acid Bacterium Isolated from Malt Vinegar Brewery Acetifiers.</title>
        <authorList>
            <person name="Zhang Q."/>
            <person name="Hollensteiner J."/>
            <person name="Poehlein A."/>
            <person name="Daniel R."/>
        </authorList>
    </citation>
    <scope>NUCLEOTIDE SEQUENCE [LARGE SCALE GENOMIC DNA]</scope>
    <source>
        <strain evidence="2 3">LMG 1529</strain>
    </source>
</reference>
<comment type="caution">
    <text evidence="2">The sequence shown here is derived from an EMBL/GenBank/DDBJ whole genome shotgun (WGS) entry which is preliminary data.</text>
</comment>
<gene>
    <name evidence="2" type="ORF">KMAL_22020</name>
</gene>
<dbReference type="Proteomes" id="UP000237344">
    <property type="component" value="Unassembled WGS sequence"/>
</dbReference>
<dbReference type="RefSeq" id="WP_167400148.1">
    <property type="nucleotide sequence ID" value="NZ_NKUE01000024.1"/>
</dbReference>
<keyword evidence="3" id="KW-1185">Reference proteome</keyword>
<dbReference type="EMBL" id="POTC01000031">
    <property type="protein sequence ID" value="POF62188.1"/>
    <property type="molecule type" value="Genomic_DNA"/>
</dbReference>